<feature type="domain" description="Core" evidence="2">
    <location>
        <begin position="9"/>
        <end position="141"/>
    </location>
</feature>
<reference evidence="3" key="1">
    <citation type="journal article" date="2022" name="Microorganisms">
        <title>Assembly and Comparison of Ca. Neoehrlichia mikurensis Genomes.</title>
        <authorList>
            <person name="Azagi T."/>
            <person name="Dirks R.P."/>
            <person name="Yebra-Pimentel E.S."/>
            <person name="Schaap P.J."/>
            <person name="Koehorst J.J."/>
            <person name="Esser H.J."/>
            <person name="Sprong H."/>
        </authorList>
    </citation>
    <scope>NUCLEOTIDE SEQUENCE</scope>
    <source>
        <strain evidence="4">18-2804</strain>
        <strain evidence="3">18-2837</strain>
    </source>
</reference>
<feature type="region of interest" description="Disordered" evidence="1">
    <location>
        <begin position="54"/>
        <end position="82"/>
    </location>
</feature>
<protein>
    <submittedName>
        <fullName evidence="3">Iron-sulfur cluster assembly accessory protein</fullName>
    </submittedName>
</protein>
<feature type="compositionally biased region" description="Acidic residues" evidence="1">
    <location>
        <begin position="54"/>
        <end position="79"/>
    </location>
</feature>
<dbReference type="AlphaFoldDB" id="A0A9Q9BWW6"/>
<name>A0A9Q9BWW6_9RICK</name>
<dbReference type="InterPro" id="IPR017870">
    <property type="entry name" value="FeS_cluster_insertion_CS"/>
</dbReference>
<dbReference type="PROSITE" id="PS01152">
    <property type="entry name" value="HESB"/>
    <property type="match status" value="1"/>
</dbReference>
<evidence type="ECO:0000313" key="3">
    <source>
        <dbReference type="EMBL" id="UTO55351.1"/>
    </source>
</evidence>
<dbReference type="PANTHER" id="PTHR43011:SF1">
    <property type="entry name" value="IRON-SULFUR CLUSTER ASSEMBLY 2 HOMOLOG, MITOCHONDRIAL"/>
    <property type="match status" value="1"/>
</dbReference>
<evidence type="ECO:0000313" key="6">
    <source>
        <dbReference type="Proteomes" id="UP001059985"/>
    </source>
</evidence>
<organism evidence="3 5">
    <name type="scientific">Neoehrlichia mikurensis</name>
    <dbReference type="NCBI Taxonomy" id="89586"/>
    <lineage>
        <taxon>Bacteria</taxon>
        <taxon>Pseudomonadati</taxon>
        <taxon>Pseudomonadota</taxon>
        <taxon>Alphaproteobacteria</taxon>
        <taxon>Rickettsiales</taxon>
        <taxon>Anaplasmataceae</taxon>
        <taxon>Candidatus Neoehrlichia</taxon>
    </lineage>
</organism>
<accession>A0A9Q9BWW6</accession>
<dbReference type="GO" id="GO:0016226">
    <property type="term" value="P:iron-sulfur cluster assembly"/>
    <property type="evidence" value="ECO:0007669"/>
    <property type="project" value="TreeGrafter"/>
</dbReference>
<dbReference type="Proteomes" id="UP001059985">
    <property type="component" value="Chromosome"/>
</dbReference>
<proteinExistence type="predicted"/>
<dbReference type="Proteomes" id="UP001059822">
    <property type="component" value="Chromosome"/>
</dbReference>
<dbReference type="PANTHER" id="PTHR43011">
    <property type="entry name" value="IRON-SULFUR CLUSTER ASSEMBLY 2 HOMOLOG, MITOCHONDRIAL"/>
    <property type="match status" value="1"/>
</dbReference>
<dbReference type="EMBL" id="CP089286">
    <property type="protein sequence ID" value="UTO55351.1"/>
    <property type="molecule type" value="Genomic_DNA"/>
</dbReference>
<evidence type="ECO:0000313" key="4">
    <source>
        <dbReference type="EMBL" id="UTO56272.1"/>
    </source>
</evidence>
<sequence length="145" mass="16111">MSNLKNSSLILTDNAINKIKSLINQKNNSSIFKVSVEGGGCSGFQYKFSIDNSFSDDNDLDDDEYYEEEDDDDDFDELEGEKNASKSDIIISDNYGNPLVLIDRHSSKFLKDAIMDYIEDINGSGFTINNPSTKSRCGCGNSFSI</sequence>
<dbReference type="GO" id="GO:0051539">
    <property type="term" value="F:4 iron, 4 sulfur cluster binding"/>
    <property type="evidence" value="ECO:0007669"/>
    <property type="project" value="TreeGrafter"/>
</dbReference>
<dbReference type="InterPro" id="IPR000361">
    <property type="entry name" value="ATAP_core_dom"/>
</dbReference>
<dbReference type="RefSeq" id="WP_218194096.1">
    <property type="nucleotide sequence ID" value="NZ_CP054597.1"/>
</dbReference>
<gene>
    <name evidence="4" type="ORF">LUA81_04150</name>
    <name evidence="3" type="ORF">LUA82_04185</name>
</gene>
<keyword evidence="6" id="KW-1185">Reference proteome</keyword>
<dbReference type="GO" id="GO:0005506">
    <property type="term" value="F:iron ion binding"/>
    <property type="evidence" value="ECO:0007669"/>
    <property type="project" value="TreeGrafter"/>
</dbReference>
<dbReference type="GO" id="GO:0051537">
    <property type="term" value="F:2 iron, 2 sulfur cluster binding"/>
    <property type="evidence" value="ECO:0007669"/>
    <property type="project" value="TreeGrafter"/>
</dbReference>
<evidence type="ECO:0000259" key="2">
    <source>
        <dbReference type="Pfam" id="PF01521"/>
    </source>
</evidence>
<dbReference type="Pfam" id="PF01521">
    <property type="entry name" value="Fe-S_biosyn"/>
    <property type="match status" value="1"/>
</dbReference>
<dbReference type="EMBL" id="CP089285">
    <property type="protein sequence ID" value="UTO56272.1"/>
    <property type="molecule type" value="Genomic_DNA"/>
</dbReference>
<evidence type="ECO:0000313" key="5">
    <source>
        <dbReference type="Proteomes" id="UP001059822"/>
    </source>
</evidence>
<evidence type="ECO:0000256" key="1">
    <source>
        <dbReference type="SAM" id="MobiDB-lite"/>
    </source>
</evidence>